<dbReference type="GO" id="GO:0051049">
    <property type="term" value="P:regulation of transport"/>
    <property type="evidence" value="ECO:0007669"/>
    <property type="project" value="TreeGrafter"/>
</dbReference>
<dbReference type="STRING" id="282301.A0A267EDJ4"/>
<reference evidence="3 4" key="1">
    <citation type="submission" date="2017-06" db="EMBL/GenBank/DDBJ databases">
        <title>A platform for efficient transgenesis in Macrostomum lignano, a flatworm model organism for stem cell research.</title>
        <authorList>
            <person name="Berezikov E."/>
        </authorList>
    </citation>
    <scope>NUCLEOTIDE SEQUENCE [LARGE SCALE GENOMIC DNA]</scope>
    <source>
        <strain evidence="3">DV1</strain>
        <tissue evidence="3">Whole organism</tissue>
    </source>
</reference>
<evidence type="ECO:0000259" key="2">
    <source>
        <dbReference type="PROSITE" id="PS50870"/>
    </source>
</evidence>
<dbReference type="PANTHER" id="PTHR10164">
    <property type="entry name" value="ISLET CELL AUTOANTIGEN 1"/>
    <property type="match status" value="1"/>
</dbReference>
<dbReference type="Proteomes" id="UP000215902">
    <property type="component" value="Unassembled WGS sequence"/>
</dbReference>
<dbReference type="EMBL" id="NIVC01002249">
    <property type="protein sequence ID" value="PAA59578.1"/>
    <property type="molecule type" value="Genomic_DNA"/>
</dbReference>
<feature type="compositionally biased region" description="Low complexity" evidence="1">
    <location>
        <begin position="516"/>
        <end position="541"/>
    </location>
</feature>
<dbReference type="InterPro" id="IPR024114">
    <property type="entry name" value="Islet_autoAg_Ica1/Ica1-like"/>
</dbReference>
<dbReference type="SMART" id="SM01015">
    <property type="entry name" value="Arfaptin"/>
    <property type="match status" value="1"/>
</dbReference>
<organism evidence="3 4">
    <name type="scientific">Macrostomum lignano</name>
    <dbReference type="NCBI Taxonomy" id="282301"/>
    <lineage>
        <taxon>Eukaryota</taxon>
        <taxon>Metazoa</taxon>
        <taxon>Spiralia</taxon>
        <taxon>Lophotrochozoa</taxon>
        <taxon>Platyhelminthes</taxon>
        <taxon>Rhabditophora</taxon>
        <taxon>Macrostomorpha</taxon>
        <taxon>Macrostomida</taxon>
        <taxon>Macrostomidae</taxon>
        <taxon>Macrostomum</taxon>
    </lineage>
</organism>
<dbReference type="Gene3D" id="1.20.1270.60">
    <property type="entry name" value="Arfaptin homology (AH) domain/BAR domain"/>
    <property type="match status" value="1"/>
</dbReference>
<protein>
    <recommendedName>
        <fullName evidence="2">AH domain-containing protein</fullName>
    </recommendedName>
</protein>
<dbReference type="SMART" id="SM01237">
    <property type="entry name" value="ICA69"/>
    <property type="match status" value="1"/>
</dbReference>
<feature type="compositionally biased region" description="Low complexity" evidence="1">
    <location>
        <begin position="291"/>
        <end position="308"/>
    </location>
</feature>
<dbReference type="AlphaFoldDB" id="A0A267EDJ4"/>
<dbReference type="Pfam" id="PF06456">
    <property type="entry name" value="Arfaptin"/>
    <property type="match status" value="1"/>
</dbReference>
<gene>
    <name evidence="3" type="ORF">BOX15_Mlig002016g3</name>
</gene>
<dbReference type="InterPro" id="IPR010504">
    <property type="entry name" value="AH_dom"/>
</dbReference>
<feature type="compositionally biased region" description="Polar residues" evidence="1">
    <location>
        <begin position="279"/>
        <end position="290"/>
    </location>
</feature>
<dbReference type="SUPFAM" id="SSF103657">
    <property type="entry name" value="BAR/IMD domain-like"/>
    <property type="match status" value="1"/>
</dbReference>
<comment type="caution">
    <text evidence="3">The sequence shown here is derived from an EMBL/GenBank/DDBJ whole genome shotgun (WGS) entry which is preliminary data.</text>
</comment>
<sequence length="583" mass="61404">MAGYPGSNYSRYSERADSSTTHKIRSAYWTTKQAMLKKLGRPEDEHVVASDAELDAKLDLFRSVQRTCADLLRTIERYQESLCYLSQSENEFGRFLKSRSEHSAAGKTSAGKMMSAVGKSLSFSAQQRLALRVPLGRLYQEVETFRCRAITDTLLTVQRMEAARTDYRGALLWMRKVSEELDPDAGKQLDRFRSVQAQVRKCKAKFDKLKLDCMQKVDLLAASRCNLLSHVLALYQDILMQFWAKTSRTMSAVSDSFKGYQFYEFNMLKDLVDESRKLASQTSAGSDSTSDPTDGGAEAATADAGNGEDAVKAAANAEDDGTADLIGLFDDEEAVAGQFTESLDQKLNRLDEIFMQEMRDQDPSNSGTSAAAAAAASAKTSGAFGGGASSSVAQSSLPLIGGPNSNSSAAAAAAAAASTDIDDLFGGVSLFDSASGTADQPSADAAPAAATAGAEDDAFLRDLLDGGSSELANEWASVFGAGAGEEGATSGVGGDGGGGVGANWEELLPAALQSWKTQPQSQPQQQQKPQPTSGQRPASAGASGGGGGASSTGRSAWLGLFAELDPLSNPDLISKKSGQISDA</sequence>
<feature type="region of interest" description="Disordered" evidence="1">
    <location>
        <begin position="514"/>
        <end position="554"/>
    </location>
</feature>
<name>A0A267EDJ4_9PLAT</name>
<dbReference type="InterPro" id="IPR006723">
    <property type="entry name" value="Islet_autoAg_Ica1_C"/>
</dbReference>
<keyword evidence="4" id="KW-1185">Reference proteome</keyword>
<dbReference type="Pfam" id="PF04629">
    <property type="entry name" value="ICA69"/>
    <property type="match status" value="1"/>
</dbReference>
<evidence type="ECO:0000313" key="3">
    <source>
        <dbReference type="EMBL" id="PAA59578.1"/>
    </source>
</evidence>
<dbReference type="GO" id="GO:0019904">
    <property type="term" value="F:protein domain specific binding"/>
    <property type="evidence" value="ECO:0007669"/>
    <property type="project" value="InterPro"/>
</dbReference>
<evidence type="ECO:0000313" key="4">
    <source>
        <dbReference type="Proteomes" id="UP000215902"/>
    </source>
</evidence>
<dbReference type="InterPro" id="IPR027267">
    <property type="entry name" value="AH/BAR_dom_sf"/>
</dbReference>
<feature type="region of interest" description="Disordered" evidence="1">
    <location>
        <begin position="279"/>
        <end position="310"/>
    </location>
</feature>
<evidence type="ECO:0000256" key="1">
    <source>
        <dbReference type="SAM" id="MobiDB-lite"/>
    </source>
</evidence>
<proteinExistence type="predicted"/>
<dbReference type="OrthoDB" id="2126778at2759"/>
<dbReference type="PROSITE" id="PS50870">
    <property type="entry name" value="AH"/>
    <property type="match status" value="1"/>
</dbReference>
<accession>A0A267EDJ4</accession>
<dbReference type="GO" id="GO:0005794">
    <property type="term" value="C:Golgi apparatus"/>
    <property type="evidence" value="ECO:0007669"/>
    <property type="project" value="TreeGrafter"/>
</dbReference>
<dbReference type="FunFam" id="1.20.1270.60:FF:000068">
    <property type="entry name" value="Islet cell autoantigen"/>
    <property type="match status" value="1"/>
</dbReference>
<feature type="domain" description="AH" evidence="2">
    <location>
        <begin position="49"/>
        <end position="255"/>
    </location>
</feature>
<dbReference type="PANTHER" id="PTHR10164:SF4">
    <property type="entry name" value="GH23156P"/>
    <property type="match status" value="1"/>
</dbReference>